<dbReference type="AlphaFoldDB" id="A0A8J2JJQ9"/>
<keyword evidence="4" id="KW-0862">Zinc</keyword>
<gene>
    <name evidence="6" type="ORF">AFUS01_LOCUS8994</name>
</gene>
<proteinExistence type="predicted"/>
<sequence length="708" mass="80916">MEILAKKDDSDITVEEIYREESVSAEDVSSKNLVVNLQEKPSFLPVAPVFTRKRKSGHIKNTSVVPKPVPPSVTNVHQLELPTFSDPTQHKKRKFETDASSKLVKIQGGSFQEHADSKTIVGEVQAFNIKKIESQQKNGFPGKRTCIKWGTRNSIRSNLIRHAESAHSTHWNSLQSKSEKQLVLTSESFLKSQKDKYDAKHPAQLQFDKDVVNFIAMDSVPFTIVTGDGFRQLVNNRDKRITIRCANTYANKLENTNNTKILPKLEAFVNSFISGTLILDIWSSKRKDSVLGVKFRAIDDNFQPQTRTIGIIEFNKQHTGEAIRSEFNQLLERFSLHEKVSHVCVDSGANMLKAFCPSLFKLPLQPDIVIDIQDEKILEALQEFEELDEVKSRRSLQITPNDFDDLESVIDEDEEMFLNKLATLLQPNAVRNAINYTLKHDAELKDFCEYISSVNGFFCNRHQFANQLKEQAGRKTTRQNATRWNSFYDSCVILNQESVFHSAKGILKSALSSNVGPRGGVKNKHIPRKLKSEDKEMLEELVTFLAPFATTTDLLQGDYLTSNLLIPKLRVAFKQLAAMELKFFKKAKYLLLNEIKSRFEPVCKEPVWILSAVLDPRCKLDIFPPRAYSENLTQEQLRNTLILPSRESVKELCELYFRETLSSCTWIETVETLSETNDMYCVDEYSVHVSSTRPITEFEKYILEPRAK</sequence>
<dbReference type="EMBL" id="CAJVCH010063544">
    <property type="protein sequence ID" value="CAG7719682.1"/>
    <property type="molecule type" value="Genomic_DNA"/>
</dbReference>
<evidence type="ECO:0000313" key="7">
    <source>
        <dbReference type="Proteomes" id="UP000708208"/>
    </source>
</evidence>
<protein>
    <submittedName>
        <fullName evidence="6">Uncharacterized protein</fullName>
    </submittedName>
</protein>
<dbReference type="InterPro" id="IPR052035">
    <property type="entry name" value="ZnF_BED_domain_contain"/>
</dbReference>
<evidence type="ECO:0000256" key="4">
    <source>
        <dbReference type="ARBA" id="ARBA00022833"/>
    </source>
</evidence>
<dbReference type="Proteomes" id="UP000708208">
    <property type="component" value="Unassembled WGS sequence"/>
</dbReference>
<accession>A0A8J2JJQ9</accession>
<keyword evidence="7" id="KW-1185">Reference proteome</keyword>
<dbReference type="GO" id="GO:0005634">
    <property type="term" value="C:nucleus"/>
    <property type="evidence" value="ECO:0007669"/>
    <property type="project" value="UniProtKB-SubCell"/>
</dbReference>
<dbReference type="GO" id="GO:0008270">
    <property type="term" value="F:zinc ion binding"/>
    <property type="evidence" value="ECO:0007669"/>
    <property type="project" value="UniProtKB-KW"/>
</dbReference>
<comment type="caution">
    <text evidence="6">The sequence shown here is derived from an EMBL/GenBank/DDBJ whole genome shotgun (WGS) entry which is preliminary data.</text>
</comment>
<reference evidence="6" key="1">
    <citation type="submission" date="2021-06" db="EMBL/GenBank/DDBJ databases">
        <authorList>
            <person name="Hodson N. C."/>
            <person name="Mongue J. A."/>
            <person name="Jaron S. K."/>
        </authorList>
    </citation>
    <scope>NUCLEOTIDE SEQUENCE</scope>
</reference>
<keyword evidence="3" id="KW-0863">Zinc-finger</keyword>
<evidence type="ECO:0000256" key="5">
    <source>
        <dbReference type="ARBA" id="ARBA00023242"/>
    </source>
</evidence>
<keyword evidence="2" id="KW-0479">Metal-binding</keyword>
<evidence type="ECO:0000256" key="2">
    <source>
        <dbReference type="ARBA" id="ARBA00022723"/>
    </source>
</evidence>
<evidence type="ECO:0000256" key="3">
    <source>
        <dbReference type="ARBA" id="ARBA00022771"/>
    </source>
</evidence>
<feature type="non-terminal residue" evidence="6">
    <location>
        <position position="708"/>
    </location>
</feature>
<name>A0A8J2JJQ9_9HEXA</name>
<dbReference type="OrthoDB" id="117690at2759"/>
<dbReference type="PANTHER" id="PTHR46481">
    <property type="entry name" value="ZINC FINGER BED DOMAIN-CONTAINING PROTEIN 4"/>
    <property type="match status" value="1"/>
</dbReference>
<comment type="subcellular location">
    <subcellularLocation>
        <location evidence="1">Nucleus</location>
    </subcellularLocation>
</comment>
<evidence type="ECO:0000313" key="6">
    <source>
        <dbReference type="EMBL" id="CAG7719682.1"/>
    </source>
</evidence>
<organism evidence="6 7">
    <name type="scientific">Allacma fusca</name>
    <dbReference type="NCBI Taxonomy" id="39272"/>
    <lineage>
        <taxon>Eukaryota</taxon>
        <taxon>Metazoa</taxon>
        <taxon>Ecdysozoa</taxon>
        <taxon>Arthropoda</taxon>
        <taxon>Hexapoda</taxon>
        <taxon>Collembola</taxon>
        <taxon>Symphypleona</taxon>
        <taxon>Sminthuridae</taxon>
        <taxon>Allacma</taxon>
    </lineage>
</organism>
<evidence type="ECO:0000256" key="1">
    <source>
        <dbReference type="ARBA" id="ARBA00004123"/>
    </source>
</evidence>
<dbReference type="PANTHER" id="PTHR46481:SF10">
    <property type="entry name" value="ZINC FINGER BED DOMAIN-CONTAINING PROTEIN 39"/>
    <property type="match status" value="1"/>
</dbReference>
<keyword evidence="5" id="KW-0539">Nucleus</keyword>